<keyword evidence="2" id="KW-1185">Reference proteome</keyword>
<dbReference type="AlphaFoldDB" id="A0A9P5PC99"/>
<dbReference type="EMBL" id="JADNRY010000292">
    <property type="protein sequence ID" value="KAF9059585.1"/>
    <property type="molecule type" value="Genomic_DNA"/>
</dbReference>
<organism evidence="1 2">
    <name type="scientific">Rhodocollybia butyracea</name>
    <dbReference type="NCBI Taxonomy" id="206335"/>
    <lineage>
        <taxon>Eukaryota</taxon>
        <taxon>Fungi</taxon>
        <taxon>Dikarya</taxon>
        <taxon>Basidiomycota</taxon>
        <taxon>Agaricomycotina</taxon>
        <taxon>Agaricomycetes</taxon>
        <taxon>Agaricomycetidae</taxon>
        <taxon>Agaricales</taxon>
        <taxon>Marasmiineae</taxon>
        <taxon>Omphalotaceae</taxon>
        <taxon>Rhodocollybia</taxon>
    </lineage>
</organism>
<name>A0A9P5PC99_9AGAR</name>
<gene>
    <name evidence="1" type="ORF">BDP27DRAFT_1158441</name>
</gene>
<reference evidence="1" key="1">
    <citation type="submission" date="2020-11" db="EMBL/GenBank/DDBJ databases">
        <authorList>
            <consortium name="DOE Joint Genome Institute"/>
            <person name="Ahrendt S."/>
            <person name="Riley R."/>
            <person name="Andreopoulos W."/>
            <person name="Labutti K."/>
            <person name="Pangilinan J."/>
            <person name="Ruiz-Duenas F.J."/>
            <person name="Barrasa J.M."/>
            <person name="Sanchez-Garcia M."/>
            <person name="Camarero S."/>
            <person name="Miyauchi S."/>
            <person name="Serrano A."/>
            <person name="Linde D."/>
            <person name="Babiker R."/>
            <person name="Drula E."/>
            <person name="Ayuso-Fernandez I."/>
            <person name="Pacheco R."/>
            <person name="Padilla G."/>
            <person name="Ferreira P."/>
            <person name="Barriuso J."/>
            <person name="Kellner H."/>
            <person name="Castanera R."/>
            <person name="Alfaro M."/>
            <person name="Ramirez L."/>
            <person name="Pisabarro A.G."/>
            <person name="Kuo A."/>
            <person name="Tritt A."/>
            <person name="Lipzen A."/>
            <person name="He G."/>
            <person name="Yan M."/>
            <person name="Ng V."/>
            <person name="Cullen D."/>
            <person name="Martin F."/>
            <person name="Rosso M.-N."/>
            <person name="Henrissat B."/>
            <person name="Hibbett D."/>
            <person name="Martinez A.T."/>
            <person name="Grigoriev I.V."/>
        </authorList>
    </citation>
    <scope>NUCLEOTIDE SEQUENCE</scope>
    <source>
        <strain evidence="1">AH 40177</strain>
    </source>
</reference>
<comment type="caution">
    <text evidence="1">The sequence shown here is derived from an EMBL/GenBank/DDBJ whole genome shotgun (WGS) entry which is preliminary data.</text>
</comment>
<feature type="non-terminal residue" evidence="1">
    <location>
        <position position="84"/>
    </location>
</feature>
<dbReference type="OrthoDB" id="3231855at2759"/>
<dbReference type="Proteomes" id="UP000772434">
    <property type="component" value="Unassembled WGS sequence"/>
</dbReference>
<proteinExistence type="predicted"/>
<evidence type="ECO:0000313" key="1">
    <source>
        <dbReference type="EMBL" id="KAF9059585.1"/>
    </source>
</evidence>
<sequence>MDNIFAIAFGLSLRVIITLVSNHSLKLTGSLVGLWEGIVLLHFTQKWPKSFDPYVAYGVRLFVDFLVTESVARLALVVIWTGLG</sequence>
<accession>A0A9P5PC99</accession>
<protein>
    <submittedName>
        <fullName evidence="1">Uncharacterized protein</fullName>
    </submittedName>
</protein>
<evidence type="ECO:0000313" key="2">
    <source>
        <dbReference type="Proteomes" id="UP000772434"/>
    </source>
</evidence>